<dbReference type="EMBL" id="LYBM01000023">
    <property type="protein sequence ID" value="ODA32422.1"/>
    <property type="molecule type" value="Genomic_DNA"/>
</dbReference>
<evidence type="ECO:0000313" key="3">
    <source>
        <dbReference type="Proteomes" id="UP000094936"/>
    </source>
</evidence>
<proteinExistence type="predicted"/>
<gene>
    <name evidence="2" type="ORF">A8L45_12935</name>
</gene>
<keyword evidence="1" id="KW-0812">Transmembrane</keyword>
<reference evidence="2 3" key="1">
    <citation type="submission" date="2016-05" db="EMBL/GenBank/DDBJ databases">
        <title>Genomic Taxonomy of the Vibrionaceae.</title>
        <authorList>
            <person name="Gomez-Gil B."/>
            <person name="Enciso-Ibarra J."/>
        </authorList>
    </citation>
    <scope>NUCLEOTIDE SEQUENCE [LARGE SCALE GENOMIC DNA]</scope>
    <source>
        <strain evidence="2 3">CAIM 1920</strain>
    </source>
</reference>
<dbReference type="RefSeq" id="WP_068903024.1">
    <property type="nucleotide sequence ID" value="NZ_LYBM01000023.1"/>
</dbReference>
<evidence type="ECO:0000313" key="2">
    <source>
        <dbReference type="EMBL" id="ODA32422.1"/>
    </source>
</evidence>
<name>A0A1C3EGP1_9GAMM</name>
<dbReference type="Pfam" id="PF12292">
    <property type="entry name" value="DUF3624"/>
    <property type="match status" value="1"/>
</dbReference>
<comment type="caution">
    <text evidence="2">The sequence shown here is derived from an EMBL/GenBank/DDBJ whole genome shotgun (WGS) entry which is preliminary data.</text>
</comment>
<evidence type="ECO:0008006" key="4">
    <source>
        <dbReference type="Google" id="ProtNLM"/>
    </source>
</evidence>
<evidence type="ECO:0000256" key="1">
    <source>
        <dbReference type="SAM" id="Phobius"/>
    </source>
</evidence>
<feature type="transmembrane region" description="Helical" evidence="1">
    <location>
        <begin position="21"/>
        <end position="40"/>
    </location>
</feature>
<protein>
    <recommendedName>
        <fullName evidence="4">DUF3624 domain-containing protein</fullName>
    </recommendedName>
</protein>
<accession>A0A1C3EGP1</accession>
<dbReference type="InterPro" id="IPR022072">
    <property type="entry name" value="DUF3624"/>
</dbReference>
<keyword evidence="1" id="KW-0472">Membrane</keyword>
<keyword evidence="3" id="KW-1185">Reference proteome</keyword>
<feature type="transmembrane region" description="Helical" evidence="1">
    <location>
        <begin position="52"/>
        <end position="72"/>
    </location>
</feature>
<sequence length="90" mass="10463">MSCQYCDRRFGSFSDKIGRCTQCMVQLVVMNAFIWPLWWWLYRDIPTSVESIALLFAGTASAGLLMLHLLLYPFRKKYNSDKTEDKESGL</sequence>
<dbReference type="OrthoDB" id="5589052at2"/>
<dbReference type="AlphaFoldDB" id="A0A1C3EGP1"/>
<dbReference type="Proteomes" id="UP000094936">
    <property type="component" value="Unassembled WGS sequence"/>
</dbReference>
<dbReference type="STRING" id="1080227.A8L45_12935"/>
<keyword evidence="1" id="KW-1133">Transmembrane helix</keyword>
<organism evidence="2 3">
    <name type="scientific">Veronia pacifica</name>
    <dbReference type="NCBI Taxonomy" id="1080227"/>
    <lineage>
        <taxon>Bacteria</taxon>
        <taxon>Pseudomonadati</taxon>
        <taxon>Pseudomonadota</taxon>
        <taxon>Gammaproteobacteria</taxon>
        <taxon>Vibrionales</taxon>
        <taxon>Vibrionaceae</taxon>
        <taxon>Veronia</taxon>
    </lineage>
</organism>